<name>A0A1H7DNH6_9ACTN</name>
<feature type="compositionally biased region" description="Polar residues" evidence="1">
    <location>
        <begin position="296"/>
        <end position="308"/>
    </location>
</feature>
<evidence type="ECO:0000259" key="2">
    <source>
        <dbReference type="Pfam" id="PF13226"/>
    </source>
</evidence>
<dbReference type="Pfam" id="PF13226">
    <property type="entry name" value="DUF4034"/>
    <property type="match status" value="1"/>
</dbReference>
<dbReference type="Proteomes" id="UP000198707">
    <property type="component" value="Unassembled WGS sequence"/>
</dbReference>
<feature type="domain" description="DUF4034" evidence="2">
    <location>
        <begin position="56"/>
        <end position="144"/>
    </location>
</feature>
<feature type="region of interest" description="Disordered" evidence="1">
    <location>
        <begin position="217"/>
        <end position="308"/>
    </location>
</feature>
<dbReference type="STRING" id="1144548.SAMN05443287_115107"/>
<evidence type="ECO:0000256" key="1">
    <source>
        <dbReference type="SAM" id="MobiDB-lite"/>
    </source>
</evidence>
<feature type="compositionally biased region" description="Low complexity" evidence="1">
    <location>
        <begin position="243"/>
        <end position="252"/>
    </location>
</feature>
<dbReference type="EMBL" id="FNYV01000015">
    <property type="protein sequence ID" value="SEK03361.1"/>
    <property type="molecule type" value="Genomic_DNA"/>
</dbReference>
<dbReference type="InterPro" id="IPR011990">
    <property type="entry name" value="TPR-like_helical_dom_sf"/>
</dbReference>
<organism evidence="3 4">
    <name type="scientific">Micromonospora phaseoli</name>
    <dbReference type="NCBI Taxonomy" id="1144548"/>
    <lineage>
        <taxon>Bacteria</taxon>
        <taxon>Bacillati</taxon>
        <taxon>Actinomycetota</taxon>
        <taxon>Actinomycetes</taxon>
        <taxon>Micromonosporales</taxon>
        <taxon>Micromonosporaceae</taxon>
        <taxon>Micromonospora</taxon>
    </lineage>
</organism>
<feature type="compositionally biased region" description="Polar residues" evidence="1">
    <location>
        <begin position="265"/>
        <end position="286"/>
    </location>
</feature>
<accession>A0A1H7DNH6</accession>
<dbReference type="SUPFAM" id="SSF48452">
    <property type="entry name" value="TPR-like"/>
    <property type="match status" value="1"/>
</dbReference>
<sequence length="308" mass="34496">MWPFRKRPKDPFLDPTYGDPHRKALIRALEKRSWKFARELLNMAADPDEMAFLMEAVGGVDGIQDWIDAEPESTLPVLVAGCHAVHWAWEARGGKRAKYTTAAQFRGFHERLRHAETLLRRVLDREPDNVTAWAWLVTSSRGLGVGSAEALQRFEAVTRLHPGHVVAHEQRLQYLCAKWSGSHEEMFDFARGAATAAGPNSLLHELVAVAHIEKWSNSDRDEPTSTSSRTRCELNLSTRRRTPSSIRTTSPPALAGHPAFRHSPWPSNWPTSSMRPGTRSRSSTGWLPSGHGRFSATRSRSSPAHATM</sequence>
<dbReference type="InterPro" id="IPR025115">
    <property type="entry name" value="DUF4034"/>
</dbReference>
<gene>
    <name evidence="3" type="ORF">SAMN05443287_115107</name>
</gene>
<proteinExistence type="predicted"/>
<protein>
    <recommendedName>
        <fullName evidence="2">DUF4034 domain-containing protein</fullName>
    </recommendedName>
</protein>
<evidence type="ECO:0000313" key="4">
    <source>
        <dbReference type="Proteomes" id="UP000198707"/>
    </source>
</evidence>
<dbReference type="AlphaFoldDB" id="A0A1H7DNH6"/>
<keyword evidence="4" id="KW-1185">Reference proteome</keyword>
<reference evidence="4" key="1">
    <citation type="submission" date="2016-10" db="EMBL/GenBank/DDBJ databases">
        <authorList>
            <person name="Varghese N."/>
            <person name="Submissions S."/>
        </authorList>
    </citation>
    <scope>NUCLEOTIDE SEQUENCE [LARGE SCALE GENOMIC DNA]</scope>
    <source>
        <strain evidence="4">CGMCC 4.7038</strain>
    </source>
</reference>
<evidence type="ECO:0000313" key="3">
    <source>
        <dbReference type="EMBL" id="SEK03361.1"/>
    </source>
</evidence>